<keyword evidence="3" id="KW-0342">GTP-binding</keyword>
<comment type="similarity">
    <text evidence="1">Belongs to the TRAFAC class TrmE-Era-EngA-EngB-Septin-like GTPase superfamily. AIG1/Toc34/Toc159-like paraseptin GTPase family. IAN subfamily.</text>
</comment>
<dbReference type="FunFam" id="3.40.50.300:FF:000366">
    <property type="entry name" value="GTPase, IMAP family member 2"/>
    <property type="match status" value="1"/>
</dbReference>
<proteinExistence type="inferred from homology"/>
<accession>A0A3B3R8D4</accession>
<reference evidence="6" key="2">
    <citation type="submission" date="2025-09" db="UniProtKB">
        <authorList>
            <consortium name="Ensembl"/>
        </authorList>
    </citation>
    <scope>IDENTIFICATION</scope>
</reference>
<evidence type="ECO:0000313" key="7">
    <source>
        <dbReference type="Proteomes" id="UP000261540"/>
    </source>
</evidence>
<reference evidence="6" key="1">
    <citation type="submission" date="2025-08" db="UniProtKB">
        <authorList>
            <consortium name="Ensembl"/>
        </authorList>
    </citation>
    <scope>IDENTIFICATION</scope>
</reference>
<feature type="transmembrane region" description="Helical" evidence="4">
    <location>
        <begin position="297"/>
        <end position="314"/>
    </location>
</feature>
<dbReference type="PROSITE" id="PS51720">
    <property type="entry name" value="G_AIG1"/>
    <property type="match status" value="1"/>
</dbReference>
<dbReference type="PANTHER" id="PTHR10903">
    <property type="entry name" value="GTPASE, IMAP FAMILY MEMBER-RELATED"/>
    <property type="match status" value="1"/>
</dbReference>
<dbReference type="InterPro" id="IPR045058">
    <property type="entry name" value="GIMA/IAN/Toc"/>
</dbReference>
<dbReference type="SUPFAM" id="SSF52540">
    <property type="entry name" value="P-loop containing nucleoside triphosphate hydrolases"/>
    <property type="match status" value="1"/>
</dbReference>
<protein>
    <recommendedName>
        <fullName evidence="5">AIG1-type G domain-containing protein</fullName>
    </recommendedName>
</protein>
<dbReference type="AlphaFoldDB" id="A0A3B3R8D4"/>
<dbReference type="Ensembl" id="ENSPKIT00000039505.1">
    <property type="protein sequence ID" value="ENSPKIP00000015047.1"/>
    <property type="gene ID" value="ENSPKIG00000001889.1"/>
</dbReference>
<name>A0A3B3R8D4_9TELE</name>
<evidence type="ECO:0000259" key="5">
    <source>
        <dbReference type="PROSITE" id="PS51720"/>
    </source>
</evidence>
<keyword evidence="4" id="KW-0812">Transmembrane</keyword>
<dbReference type="PANTHER" id="PTHR10903:SF62">
    <property type="entry name" value="GTPASE IMAP FAMILY MEMBER 4-LIKE-RELATED"/>
    <property type="match status" value="1"/>
</dbReference>
<evidence type="ECO:0000256" key="3">
    <source>
        <dbReference type="ARBA" id="ARBA00023134"/>
    </source>
</evidence>
<dbReference type="GO" id="GO:0005525">
    <property type="term" value="F:GTP binding"/>
    <property type="evidence" value="ECO:0007669"/>
    <property type="project" value="UniProtKB-KW"/>
</dbReference>
<keyword evidence="2" id="KW-0547">Nucleotide-binding</keyword>
<dbReference type="Pfam" id="PF04548">
    <property type="entry name" value="AIG1"/>
    <property type="match status" value="1"/>
</dbReference>
<dbReference type="GeneTree" id="ENSGT01150000286992"/>
<dbReference type="Gene3D" id="3.40.50.300">
    <property type="entry name" value="P-loop containing nucleotide triphosphate hydrolases"/>
    <property type="match status" value="1"/>
</dbReference>
<keyword evidence="4" id="KW-1133">Transmembrane helix</keyword>
<evidence type="ECO:0000256" key="2">
    <source>
        <dbReference type="ARBA" id="ARBA00022741"/>
    </source>
</evidence>
<keyword evidence="7" id="KW-1185">Reference proteome</keyword>
<dbReference type="InterPro" id="IPR006703">
    <property type="entry name" value="G_AIG1"/>
</dbReference>
<keyword evidence="4" id="KW-0472">Membrane</keyword>
<evidence type="ECO:0000256" key="1">
    <source>
        <dbReference type="ARBA" id="ARBA00008535"/>
    </source>
</evidence>
<feature type="domain" description="AIG1-type G" evidence="5">
    <location>
        <begin position="21"/>
        <end position="233"/>
    </location>
</feature>
<evidence type="ECO:0000256" key="4">
    <source>
        <dbReference type="SAM" id="Phobius"/>
    </source>
</evidence>
<dbReference type="Proteomes" id="UP000261540">
    <property type="component" value="Unplaced"/>
</dbReference>
<organism evidence="6 7">
    <name type="scientific">Paramormyrops kingsleyae</name>
    <dbReference type="NCBI Taxonomy" id="1676925"/>
    <lineage>
        <taxon>Eukaryota</taxon>
        <taxon>Metazoa</taxon>
        <taxon>Chordata</taxon>
        <taxon>Craniata</taxon>
        <taxon>Vertebrata</taxon>
        <taxon>Euteleostomi</taxon>
        <taxon>Actinopterygii</taxon>
        <taxon>Neopterygii</taxon>
        <taxon>Teleostei</taxon>
        <taxon>Osteoglossocephala</taxon>
        <taxon>Osteoglossomorpha</taxon>
        <taxon>Osteoglossiformes</taxon>
        <taxon>Mormyridae</taxon>
        <taxon>Paramormyrops</taxon>
    </lineage>
</organism>
<sequence length="324" mass="37623">CYPEEEKHWLRCPMEMYGRASSEWRIMLVGKTGSGISTAGNIILGKEAFEHDLSADSITKTSAQESGTVHGKSVIVIDTPGVKHTKKCKEDIDCELGLCLFKYAPGPHAFVLVLKLHNESKEEVEAVNRIKDLFGQNFLKYTAVLFTCGYRLNKNQTIKEYIENKSNTFLKELVLECGGRVHVIDKRWSEENERKDKERSNSFQIEQLFASIETIVRNNGGRPFKNKQLQDVSWEIKKEAQQLLQMSDNTRIFSLHVPYTPSPFFIVFFSMYVPSCKIVKNFHRMLRISETEQFYCIYIYAILLMYNHWCIVLFKEKKKKMISQ</sequence>
<dbReference type="InterPro" id="IPR027417">
    <property type="entry name" value="P-loop_NTPase"/>
</dbReference>
<evidence type="ECO:0000313" key="6">
    <source>
        <dbReference type="Ensembl" id="ENSPKIP00000015047.1"/>
    </source>
</evidence>